<evidence type="ECO:0000313" key="8">
    <source>
        <dbReference type="Proteomes" id="UP000327157"/>
    </source>
</evidence>
<keyword evidence="1" id="KW-0479">Metal-binding</keyword>
<feature type="domain" description="SWIM-type" evidence="6">
    <location>
        <begin position="183"/>
        <end position="215"/>
    </location>
</feature>
<evidence type="ECO:0000256" key="1">
    <source>
        <dbReference type="ARBA" id="ARBA00022723"/>
    </source>
</evidence>
<dbReference type="EMBL" id="SMOL01000553">
    <property type="protein sequence ID" value="KAB2608792.1"/>
    <property type="molecule type" value="Genomic_DNA"/>
</dbReference>
<dbReference type="PANTHER" id="PTHR31973:SF188">
    <property type="entry name" value="POLYPROTEIN, PUTATIVE-RELATED"/>
    <property type="match status" value="1"/>
</dbReference>
<reference evidence="7 8" key="3">
    <citation type="submission" date="2019-11" db="EMBL/GenBank/DDBJ databases">
        <title>A de novo genome assembly of a pear dwarfing rootstock.</title>
        <authorList>
            <person name="Wang F."/>
            <person name="Wang J."/>
            <person name="Li S."/>
            <person name="Zhang Y."/>
            <person name="Fang M."/>
            <person name="Ma L."/>
            <person name="Zhao Y."/>
            <person name="Jiang S."/>
        </authorList>
    </citation>
    <scope>NUCLEOTIDE SEQUENCE [LARGE SCALE GENOMIC DNA]</scope>
    <source>
        <strain evidence="7">S2</strain>
        <tissue evidence="7">Leaf</tissue>
    </source>
</reference>
<feature type="region of interest" description="Disordered" evidence="5">
    <location>
        <begin position="251"/>
        <end position="277"/>
    </location>
</feature>
<keyword evidence="2 4" id="KW-0863">Zinc-finger</keyword>
<organism evidence="7 8">
    <name type="scientific">Pyrus ussuriensis x Pyrus communis</name>
    <dbReference type="NCBI Taxonomy" id="2448454"/>
    <lineage>
        <taxon>Eukaryota</taxon>
        <taxon>Viridiplantae</taxon>
        <taxon>Streptophyta</taxon>
        <taxon>Embryophyta</taxon>
        <taxon>Tracheophyta</taxon>
        <taxon>Spermatophyta</taxon>
        <taxon>Magnoliopsida</taxon>
        <taxon>eudicotyledons</taxon>
        <taxon>Gunneridae</taxon>
        <taxon>Pentapetalae</taxon>
        <taxon>rosids</taxon>
        <taxon>fabids</taxon>
        <taxon>Rosales</taxon>
        <taxon>Rosaceae</taxon>
        <taxon>Amygdaloideae</taxon>
        <taxon>Maleae</taxon>
        <taxon>Pyrus</taxon>
    </lineage>
</organism>
<evidence type="ECO:0000256" key="3">
    <source>
        <dbReference type="ARBA" id="ARBA00022833"/>
    </source>
</evidence>
<reference evidence="7 8" key="1">
    <citation type="submission" date="2019-09" db="EMBL/GenBank/DDBJ databases">
        <authorList>
            <person name="Ou C."/>
        </authorList>
    </citation>
    <scope>NUCLEOTIDE SEQUENCE [LARGE SCALE GENOMIC DNA]</scope>
    <source>
        <strain evidence="7">S2</strain>
        <tissue evidence="7">Leaf</tissue>
    </source>
</reference>
<dbReference type="Proteomes" id="UP000327157">
    <property type="component" value="Chromosome 14"/>
</dbReference>
<evidence type="ECO:0000313" key="7">
    <source>
        <dbReference type="EMBL" id="KAB2608792.1"/>
    </source>
</evidence>
<evidence type="ECO:0000256" key="2">
    <source>
        <dbReference type="ARBA" id="ARBA00022771"/>
    </source>
</evidence>
<dbReference type="InterPro" id="IPR007527">
    <property type="entry name" value="Znf_SWIM"/>
</dbReference>
<keyword evidence="8" id="KW-1185">Reference proteome</keyword>
<dbReference type="Pfam" id="PF04434">
    <property type="entry name" value="SWIM"/>
    <property type="match status" value="1"/>
</dbReference>
<proteinExistence type="predicted"/>
<name>A0A5N5G5R9_9ROSA</name>
<dbReference type="OrthoDB" id="1939383at2759"/>
<keyword evidence="3" id="KW-0862">Zinc</keyword>
<evidence type="ECO:0000256" key="4">
    <source>
        <dbReference type="PROSITE-ProRule" id="PRU00325"/>
    </source>
</evidence>
<gene>
    <name evidence="7" type="ORF">D8674_011960</name>
</gene>
<evidence type="ECO:0000259" key="6">
    <source>
        <dbReference type="PROSITE" id="PS50966"/>
    </source>
</evidence>
<protein>
    <recommendedName>
        <fullName evidence="6">SWIM-type domain-containing protein</fullName>
    </recommendedName>
</protein>
<accession>A0A5N5G5R9</accession>
<dbReference type="PANTHER" id="PTHR31973">
    <property type="entry name" value="POLYPROTEIN, PUTATIVE-RELATED"/>
    <property type="match status" value="1"/>
</dbReference>
<dbReference type="PROSITE" id="PS50966">
    <property type="entry name" value="ZF_SWIM"/>
    <property type="match status" value="1"/>
</dbReference>
<reference evidence="8" key="2">
    <citation type="submission" date="2019-10" db="EMBL/GenBank/DDBJ databases">
        <title>A de novo genome assembly of a pear dwarfing rootstock.</title>
        <authorList>
            <person name="Wang F."/>
            <person name="Wang J."/>
            <person name="Li S."/>
            <person name="Zhang Y."/>
            <person name="Fang M."/>
            <person name="Ma L."/>
            <person name="Zhao Y."/>
            <person name="Jiang S."/>
        </authorList>
    </citation>
    <scope>NUCLEOTIDE SEQUENCE [LARGE SCALE GENOMIC DNA]</scope>
</reference>
<dbReference type="AlphaFoldDB" id="A0A5N5G5R9"/>
<dbReference type="InterPro" id="IPR006564">
    <property type="entry name" value="Znf_PMZ"/>
</dbReference>
<dbReference type="GO" id="GO:0008270">
    <property type="term" value="F:zinc ion binding"/>
    <property type="evidence" value="ECO:0007669"/>
    <property type="project" value="UniProtKB-KW"/>
</dbReference>
<feature type="compositionally biased region" description="Basic residues" evidence="5">
    <location>
        <begin position="261"/>
        <end position="277"/>
    </location>
</feature>
<sequence length="277" mass="32284">MSPIHCKSNPGFFTYKIWFKKNDNVRIRVNSRQKVEKVNKGSWVEQYNKLGQYVEVLKETNLGSTIVLKTQMKGNIENQSTWEWFIEILNSWQCYSISNDATRLILVPWWQAIMEKLKNEDLEAYKCFQGAIAKARDKPISLKMIMEDLMKIIDKLKQDGGYCIATLTENMKYQVGTMSKKKFDVDLATRKCTCKKWDLCGILCAHAIACIFRKQDPHMYMDDCYKQAAYLRVYSLVITPMPTPDQWPNHVVISTSNSPGSKKRVKSPPKRGRPWRF</sequence>
<dbReference type="SMART" id="SM00575">
    <property type="entry name" value="ZnF_PMZ"/>
    <property type="match status" value="1"/>
</dbReference>
<evidence type="ECO:0000256" key="5">
    <source>
        <dbReference type="SAM" id="MobiDB-lite"/>
    </source>
</evidence>
<comment type="caution">
    <text evidence="7">The sequence shown here is derived from an EMBL/GenBank/DDBJ whole genome shotgun (WGS) entry which is preliminary data.</text>
</comment>